<sequence>MISSSDWYRKSIFIYYSPPEKLKTRYFRSDTLINDENRKEVHTVVCYLKNIIFYQGKDLLTANNNYEVPESDKNFIINLNLALNDLLLNILRVLKYSFRNDVIKKVEQHSYKDNENLTITKQTIDTILVKGMFLKICKMIPLILYYLYSFHIIDLNVFSLYLTICSDWREFIIERCITHKGSTGTWMYDSQCVTQSVNEKLMLNYYMITQKAIYDDNDMNNVPNLNFLVYVMQLINDALVDFYQPNNVYIWTSIDWLSSLRMFTQSLSSDDLIEIREQTVLLGEETLSITMLYYHLLPWNANLKTLIVFKP</sequence>
<accession>A0A8B8F569</accession>
<gene>
    <name evidence="3" type="primary">LOC112679768</name>
</gene>
<dbReference type="OrthoDB" id="6647793at2759"/>
<reference evidence="3" key="1">
    <citation type="submission" date="2025-08" db="UniProtKB">
        <authorList>
            <consortium name="RefSeq"/>
        </authorList>
    </citation>
    <scope>IDENTIFICATION</scope>
</reference>
<keyword evidence="1" id="KW-0812">Transmembrane</keyword>
<evidence type="ECO:0000256" key="1">
    <source>
        <dbReference type="SAM" id="Phobius"/>
    </source>
</evidence>
<dbReference type="RefSeq" id="XP_025405467.1">
    <property type="nucleotide sequence ID" value="XM_025549682.1"/>
</dbReference>
<evidence type="ECO:0000313" key="2">
    <source>
        <dbReference type="Proteomes" id="UP000694846"/>
    </source>
</evidence>
<keyword evidence="1" id="KW-1133">Transmembrane helix</keyword>
<name>A0A8B8F569_9HEMI</name>
<feature type="transmembrane region" description="Helical" evidence="1">
    <location>
        <begin position="142"/>
        <end position="164"/>
    </location>
</feature>
<evidence type="ECO:0000313" key="3">
    <source>
        <dbReference type="RefSeq" id="XP_025405467.1"/>
    </source>
</evidence>
<dbReference type="AlphaFoldDB" id="A0A8B8F569"/>
<protein>
    <submittedName>
        <fullName evidence="3">Uncharacterized protein LOC112679768</fullName>
    </submittedName>
</protein>
<keyword evidence="2" id="KW-1185">Reference proteome</keyword>
<dbReference type="GeneID" id="112679768"/>
<keyword evidence="1" id="KW-0472">Membrane</keyword>
<organism evidence="2 3">
    <name type="scientific">Sipha flava</name>
    <name type="common">yellow sugarcane aphid</name>
    <dbReference type="NCBI Taxonomy" id="143950"/>
    <lineage>
        <taxon>Eukaryota</taxon>
        <taxon>Metazoa</taxon>
        <taxon>Ecdysozoa</taxon>
        <taxon>Arthropoda</taxon>
        <taxon>Hexapoda</taxon>
        <taxon>Insecta</taxon>
        <taxon>Pterygota</taxon>
        <taxon>Neoptera</taxon>
        <taxon>Paraneoptera</taxon>
        <taxon>Hemiptera</taxon>
        <taxon>Sternorrhyncha</taxon>
        <taxon>Aphidomorpha</taxon>
        <taxon>Aphidoidea</taxon>
        <taxon>Aphididae</taxon>
        <taxon>Sipha</taxon>
    </lineage>
</organism>
<dbReference type="Proteomes" id="UP000694846">
    <property type="component" value="Unplaced"/>
</dbReference>
<proteinExistence type="predicted"/>